<keyword evidence="4" id="KW-0112">Calmodulin-binding</keyword>
<sequence>MSTLARLKSKVPSVLEEYFKACSLAESKRSAEVRAAIVIESCARGFLTRRRLKKLTDVVVNIQRYWRGYLGRLRATLALEIKNKKLRELYFDAQASVIQRHWRGFWSRKSKFDFYARKRYLKEVHSKNAEIRKEMEAEAQRAISAQREMAEDMARRLFDSRVGQLHHLVSTAAQPGIFNSPYALATKTVPLVLGAPVEEHLKASFKSQAAQHLPPIKKLGKKATHPSNIYASEALVDGHKLPASVTLRQAVPYDKVHQADLLEEKVHRSEMLKLHPTPFAGSMRPPFYPTIDPQSIRNVEKYKDPHDPTVGTRNETFSAAMQAMSDKPFLKYQHKQAYFNPVMNKESY</sequence>
<feature type="coiled-coil region" evidence="5">
    <location>
        <begin position="121"/>
        <end position="152"/>
    </location>
</feature>
<evidence type="ECO:0000256" key="4">
    <source>
        <dbReference type="ARBA" id="ARBA00022860"/>
    </source>
</evidence>
<evidence type="ECO:0000256" key="3">
    <source>
        <dbReference type="ARBA" id="ARBA00022737"/>
    </source>
</evidence>
<dbReference type="PANTHER" id="PTHR22706:SF1">
    <property type="entry name" value="ASSEMBLY FACTOR FOR SPINDLE MICROTUBULES"/>
    <property type="match status" value="1"/>
</dbReference>
<dbReference type="GO" id="GO:0000922">
    <property type="term" value="C:spindle pole"/>
    <property type="evidence" value="ECO:0007669"/>
    <property type="project" value="TreeGrafter"/>
</dbReference>
<evidence type="ECO:0000313" key="7">
    <source>
        <dbReference type="Proteomes" id="UP000232323"/>
    </source>
</evidence>
<reference evidence="6 7" key="1">
    <citation type="submission" date="2017-08" db="EMBL/GenBank/DDBJ databases">
        <title>Acidophilic green algal genome provides insights into adaptation to an acidic environment.</title>
        <authorList>
            <person name="Hirooka S."/>
            <person name="Hirose Y."/>
            <person name="Kanesaki Y."/>
            <person name="Higuchi S."/>
            <person name="Fujiwara T."/>
            <person name="Onuma R."/>
            <person name="Era A."/>
            <person name="Ohbayashi R."/>
            <person name="Uzuka A."/>
            <person name="Nozaki H."/>
            <person name="Yoshikawa H."/>
            <person name="Miyagishima S.Y."/>
        </authorList>
    </citation>
    <scope>NUCLEOTIDE SEQUENCE [LARGE SCALE GENOMIC DNA]</scope>
    <source>
        <strain evidence="6 7">NIES-2499</strain>
    </source>
</reference>
<keyword evidence="7" id="KW-1185">Reference proteome</keyword>
<name>A0A250WXG4_9CHLO</name>
<dbReference type="PROSITE" id="PS50096">
    <property type="entry name" value="IQ"/>
    <property type="match status" value="2"/>
</dbReference>
<dbReference type="GO" id="GO:0051295">
    <property type="term" value="P:establishment of meiotic spindle localization"/>
    <property type="evidence" value="ECO:0007669"/>
    <property type="project" value="TreeGrafter"/>
</dbReference>
<comment type="subcellular location">
    <subcellularLocation>
        <location evidence="1">Cytoplasm</location>
    </subcellularLocation>
</comment>
<comment type="caution">
    <text evidence="6">The sequence shown here is derived from an EMBL/GenBank/DDBJ whole genome shotgun (WGS) entry which is preliminary data.</text>
</comment>
<keyword evidence="3" id="KW-0677">Repeat</keyword>
<dbReference type="InterPro" id="IPR000048">
    <property type="entry name" value="IQ_motif_EF-hand-BS"/>
</dbReference>
<accession>A0A250WXG4</accession>
<evidence type="ECO:0000313" key="6">
    <source>
        <dbReference type="EMBL" id="GAX75220.1"/>
    </source>
</evidence>
<dbReference type="GO" id="GO:0005516">
    <property type="term" value="F:calmodulin binding"/>
    <property type="evidence" value="ECO:0007669"/>
    <property type="project" value="UniProtKB-KW"/>
</dbReference>
<evidence type="ECO:0000256" key="2">
    <source>
        <dbReference type="ARBA" id="ARBA00022490"/>
    </source>
</evidence>
<evidence type="ECO:0000256" key="5">
    <source>
        <dbReference type="SAM" id="Coils"/>
    </source>
</evidence>
<dbReference type="SMART" id="SM00015">
    <property type="entry name" value="IQ"/>
    <property type="match status" value="3"/>
</dbReference>
<keyword evidence="5" id="KW-0175">Coiled coil</keyword>
<dbReference type="InterPro" id="IPR051185">
    <property type="entry name" value="ASPM"/>
</dbReference>
<dbReference type="GO" id="GO:0000278">
    <property type="term" value="P:mitotic cell cycle"/>
    <property type="evidence" value="ECO:0007669"/>
    <property type="project" value="TreeGrafter"/>
</dbReference>
<gene>
    <name evidence="6" type="ORF">CEUSTIGMA_g2664.t1</name>
</gene>
<dbReference type="Gene3D" id="1.20.5.190">
    <property type="match status" value="1"/>
</dbReference>
<dbReference type="InterPro" id="IPR027417">
    <property type="entry name" value="P-loop_NTPase"/>
</dbReference>
<dbReference type="EMBL" id="BEGY01000011">
    <property type="protein sequence ID" value="GAX75220.1"/>
    <property type="molecule type" value="Genomic_DNA"/>
</dbReference>
<dbReference type="SUPFAM" id="SSF52540">
    <property type="entry name" value="P-loop containing nucleoside triphosphate hydrolases"/>
    <property type="match status" value="1"/>
</dbReference>
<dbReference type="AlphaFoldDB" id="A0A250WXG4"/>
<dbReference type="OrthoDB" id="190375at2759"/>
<dbReference type="STRING" id="1157962.A0A250WXG4"/>
<dbReference type="GO" id="GO:0007051">
    <property type="term" value="P:spindle organization"/>
    <property type="evidence" value="ECO:0007669"/>
    <property type="project" value="TreeGrafter"/>
</dbReference>
<dbReference type="Pfam" id="PF00612">
    <property type="entry name" value="IQ"/>
    <property type="match status" value="3"/>
</dbReference>
<dbReference type="GO" id="GO:0005737">
    <property type="term" value="C:cytoplasm"/>
    <property type="evidence" value="ECO:0007669"/>
    <property type="project" value="UniProtKB-SubCell"/>
</dbReference>
<organism evidence="6 7">
    <name type="scientific">Chlamydomonas eustigma</name>
    <dbReference type="NCBI Taxonomy" id="1157962"/>
    <lineage>
        <taxon>Eukaryota</taxon>
        <taxon>Viridiplantae</taxon>
        <taxon>Chlorophyta</taxon>
        <taxon>core chlorophytes</taxon>
        <taxon>Chlorophyceae</taxon>
        <taxon>CS clade</taxon>
        <taxon>Chlamydomonadales</taxon>
        <taxon>Chlamydomonadaceae</taxon>
        <taxon>Chlamydomonas</taxon>
    </lineage>
</organism>
<dbReference type="Proteomes" id="UP000232323">
    <property type="component" value="Unassembled WGS sequence"/>
</dbReference>
<evidence type="ECO:0000256" key="1">
    <source>
        <dbReference type="ARBA" id="ARBA00004496"/>
    </source>
</evidence>
<proteinExistence type="predicted"/>
<keyword evidence="2" id="KW-0963">Cytoplasm</keyword>
<protein>
    <recommendedName>
        <fullName evidence="8">Spermatogenesis-associated protein 17</fullName>
    </recommendedName>
</protein>
<dbReference type="PANTHER" id="PTHR22706">
    <property type="entry name" value="ASSEMBLY FACTOR FOR SPINDLE MICROTUBULES"/>
    <property type="match status" value="1"/>
</dbReference>
<evidence type="ECO:0008006" key="8">
    <source>
        <dbReference type="Google" id="ProtNLM"/>
    </source>
</evidence>